<sequence>MAVGYLKENFAFGTLASTLNAAAVTLTVTAGHSLPTAAGTFQLVIWDAVSFPNASGDLNVEIVAASFDTGNVYNITRAQESTSDVEHAAGQKVGLHYTAAVNVDDLDAANHPMARISGSTFSTVQHAQDIFHSAGWISGGVVSDDADGTITVAAGTGLIRATDSATAQILYFDWASEAGANVALADNDINYVYIEYNGGSPQAVATTTVRTDFNTNVLLASISREGTVLHINQTDQHTVGDHANSMIRRMVGVQPYGHVSGGILSETGTRNIALTAGTFWRGLTEFSTGAVDTQGADTFSYYYNDGSWQKVSSVSDIHQSNYNNFGVGLATLANNRYGVHWVYLQADSDDVAVIYGIGSYTLSQAEDVQPPSAVPLVVEVEGILAGKIIIGKDDAAFTQVESAFQTKFSGSLATDHADLVSLDYASAGHTGFQAQGDVLDDFNTLTAPTVDGQFIVATGAGAFAYESTTIARTSLGVGEADTPLLGGVIIADGGTIGQAAGPLITFNDTNNDLKISGCKVGIGTTISNAPLEVKGAKPAGNIGGHQSGMLHVTGDGTSEFSSSVITGHSAYNGNTQLWYLGSTTTGNDNIAFINRQNAPIEFYTNNTLKMTIDAAGTIVIPGVIELGHDTDTTIARASAGDLNIEGNLIYRVGGTDVAIADGGSGQGTAQLAINALSAVAGGTNEHVLTKDTGTGNAIWKVSAAAADGKVKVDVAATADYLGAANSDGALRTGAGLTYTDGGDFVTLTTDLVGDATAGRVIRFARVVLQDGTNANTLKAQMFDTWNGDDIAEVNNIVKGATTSGWTLDAGGTILTIEASGLTGNALAALGSIRVNASGNDTLQIELLITANDIQIFFYDDAAAQDMTVLLDTGPLTFNMFYITDA</sequence>
<organism evidence="1">
    <name type="scientific">marine sediment metagenome</name>
    <dbReference type="NCBI Taxonomy" id="412755"/>
    <lineage>
        <taxon>unclassified sequences</taxon>
        <taxon>metagenomes</taxon>
        <taxon>ecological metagenomes</taxon>
    </lineage>
</organism>
<accession>A0A0F9VBP2</accession>
<protein>
    <submittedName>
        <fullName evidence="1">Uncharacterized protein</fullName>
    </submittedName>
</protein>
<gene>
    <name evidence="1" type="ORF">LCGC14_0425680</name>
</gene>
<dbReference type="EMBL" id="LAZR01000393">
    <property type="protein sequence ID" value="KKN70966.1"/>
    <property type="molecule type" value="Genomic_DNA"/>
</dbReference>
<dbReference type="AlphaFoldDB" id="A0A0F9VBP2"/>
<proteinExistence type="predicted"/>
<comment type="caution">
    <text evidence="1">The sequence shown here is derived from an EMBL/GenBank/DDBJ whole genome shotgun (WGS) entry which is preliminary data.</text>
</comment>
<reference evidence="1" key="1">
    <citation type="journal article" date="2015" name="Nature">
        <title>Complex archaea that bridge the gap between prokaryotes and eukaryotes.</title>
        <authorList>
            <person name="Spang A."/>
            <person name="Saw J.H."/>
            <person name="Jorgensen S.L."/>
            <person name="Zaremba-Niedzwiedzka K."/>
            <person name="Martijn J."/>
            <person name="Lind A.E."/>
            <person name="van Eijk R."/>
            <person name="Schleper C."/>
            <person name="Guy L."/>
            <person name="Ettema T.J."/>
        </authorList>
    </citation>
    <scope>NUCLEOTIDE SEQUENCE</scope>
</reference>
<evidence type="ECO:0000313" key="1">
    <source>
        <dbReference type="EMBL" id="KKN70966.1"/>
    </source>
</evidence>
<name>A0A0F9VBP2_9ZZZZ</name>